<sequence length="56" mass="6584">MLEYCKLILTKFSFSRNLFLKEYKKSIKVLSKNDTNELRHWARSTFGVDAAKSVKV</sequence>
<keyword evidence="2" id="KW-1185">Reference proteome</keyword>
<reference evidence="1 2" key="1">
    <citation type="submission" date="2017-02" db="EMBL/GenBank/DDBJ databases">
        <authorList>
            <person name="Peterson S.W."/>
        </authorList>
    </citation>
    <scope>NUCLEOTIDE SEQUENCE [LARGE SCALE GENOMIC DNA]</scope>
    <source>
        <strain evidence="1 2">DSM 25262</strain>
    </source>
</reference>
<name>A0A1T5M1F3_9BACT</name>
<proteinExistence type="predicted"/>
<dbReference type="STRING" id="688867.SAMN05660236_4062"/>
<gene>
    <name evidence="1" type="ORF">SAMN05660236_4062</name>
</gene>
<dbReference type="Proteomes" id="UP000190961">
    <property type="component" value="Unassembled WGS sequence"/>
</dbReference>
<organism evidence="1 2">
    <name type="scientific">Ohtaekwangia koreensis</name>
    <dbReference type="NCBI Taxonomy" id="688867"/>
    <lineage>
        <taxon>Bacteria</taxon>
        <taxon>Pseudomonadati</taxon>
        <taxon>Bacteroidota</taxon>
        <taxon>Cytophagia</taxon>
        <taxon>Cytophagales</taxon>
        <taxon>Fulvivirgaceae</taxon>
        <taxon>Ohtaekwangia</taxon>
    </lineage>
</organism>
<dbReference type="EMBL" id="FUZU01000003">
    <property type="protein sequence ID" value="SKC81953.1"/>
    <property type="molecule type" value="Genomic_DNA"/>
</dbReference>
<dbReference type="AlphaFoldDB" id="A0A1T5M1F3"/>
<evidence type="ECO:0000313" key="2">
    <source>
        <dbReference type="Proteomes" id="UP000190961"/>
    </source>
</evidence>
<protein>
    <submittedName>
        <fullName evidence="1">Uncharacterized protein</fullName>
    </submittedName>
</protein>
<evidence type="ECO:0000313" key="1">
    <source>
        <dbReference type="EMBL" id="SKC81953.1"/>
    </source>
</evidence>
<accession>A0A1T5M1F3</accession>